<protein>
    <submittedName>
        <fullName evidence="3">YciI family protein</fullName>
    </submittedName>
</protein>
<keyword evidence="4" id="KW-1185">Reference proteome</keyword>
<evidence type="ECO:0000256" key="1">
    <source>
        <dbReference type="ARBA" id="ARBA00007689"/>
    </source>
</evidence>
<dbReference type="PROSITE" id="PS51257">
    <property type="entry name" value="PROKAR_LIPOPROTEIN"/>
    <property type="match status" value="1"/>
</dbReference>
<sequence length="151" mass="16888">MKTKQHALFFLLPVLSILSCNSSKKVAETPQLQPTGIVPETFSYKDGDTTYVMQKYFLVLLKKGPNRNQSKEEAEEIQKNHMAHISWLHKNGKISLAGPMDKHENISGILVFNTPTLREADSLAKLDPAVKAGRLEVETIGWWAAKGSQLQ</sequence>
<dbReference type="EMBL" id="CP101751">
    <property type="protein sequence ID" value="UUC46126.1"/>
    <property type="molecule type" value="Genomic_DNA"/>
</dbReference>
<dbReference type="Pfam" id="PF03795">
    <property type="entry name" value="YCII"/>
    <property type="match status" value="1"/>
</dbReference>
<organism evidence="3 4">
    <name type="scientific">Flavobacterium cerinum</name>
    <dbReference type="NCBI Taxonomy" id="2502784"/>
    <lineage>
        <taxon>Bacteria</taxon>
        <taxon>Pseudomonadati</taxon>
        <taxon>Bacteroidota</taxon>
        <taxon>Flavobacteriia</taxon>
        <taxon>Flavobacteriales</taxon>
        <taxon>Flavobacteriaceae</taxon>
        <taxon>Flavobacterium</taxon>
    </lineage>
</organism>
<dbReference type="Proteomes" id="UP001059844">
    <property type="component" value="Chromosome"/>
</dbReference>
<gene>
    <name evidence="3" type="ORF">NOX80_02715</name>
</gene>
<evidence type="ECO:0000259" key="2">
    <source>
        <dbReference type="Pfam" id="PF03795"/>
    </source>
</evidence>
<evidence type="ECO:0000313" key="3">
    <source>
        <dbReference type="EMBL" id="UUC46126.1"/>
    </source>
</evidence>
<proteinExistence type="inferred from homology"/>
<dbReference type="SUPFAM" id="SSF54909">
    <property type="entry name" value="Dimeric alpha+beta barrel"/>
    <property type="match status" value="1"/>
</dbReference>
<name>A0ABY5ITG0_9FLAO</name>
<reference evidence="3" key="1">
    <citation type="submission" date="2022-07" db="EMBL/GenBank/DDBJ databases">
        <title>Isolation, identification, and degradation of a PFOSA degrading strain from sewage treatment plant.</title>
        <authorList>
            <person name="Zhang L."/>
            <person name="Huo Y."/>
        </authorList>
    </citation>
    <scope>NUCLEOTIDE SEQUENCE</scope>
    <source>
        <strain evidence="3">C1</strain>
    </source>
</reference>
<accession>A0ABY5ITG0</accession>
<feature type="domain" description="YCII-related" evidence="2">
    <location>
        <begin position="57"/>
        <end position="140"/>
    </location>
</feature>
<dbReference type="RefSeq" id="WP_256551803.1">
    <property type="nucleotide sequence ID" value="NZ_CP101751.1"/>
</dbReference>
<dbReference type="InterPro" id="IPR005545">
    <property type="entry name" value="YCII"/>
</dbReference>
<dbReference type="Gene3D" id="3.30.70.1060">
    <property type="entry name" value="Dimeric alpha+beta barrel"/>
    <property type="match status" value="1"/>
</dbReference>
<dbReference type="InterPro" id="IPR011008">
    <property type="entry name" value="Dimeric_a/b-barrel"/>
</dbReference>
<comment type="similarity">
    <text evidence="1">Belongs to the YciI family.</text>
</comment>
<evidence type="ECO:0000313" key="4">
    <source>
        <dbReference type="Proteomes" id="UP001059844"/>
    </source>
</evidence>